<comment type="caution">
    <text evidence="1">The sequence shown here is derived from an EMBL/GenBank/DDBJ whole genome shotgun (WGS) entry which is preliminary data.</text>
</comment>
<evidence type="ECO:0000313" key="2">
    <source>
        <dbReference type="Proteomes" id="UP000886520"/>
    </source>
</evidence>
<name>A0A9D4UWM6_ADICA</name>
<organism evidence="1 2">
    <name type="scientific">Adiantum capillus-veneris</name>
    <name type="common">Maidenhair fern</name>
    <dbReference type="NCBI Taxonomy" id="13818"/>
    <lineage>
        <taxon>Eukaryota</taxon>
        <taxon>Viridiplantae</taxon>
        <taxon>Streptophyta</taxon>
        <taxon>Embryophyta</taxon>
        <taxon>Tracheophyta</taxon>
        <taxon>Polypodiopsida</taxon>
        <taxon>Polypodiidae</taxon>
        <taxon>Polypodiales</taxon>
        <taxon>Pteridineae</taxon>
        <taxon>Pteridaceae</taxon>
        <taxon>Vittarioideae</taxon>
        <taxon>Adiantum</taxon>
    </lineage>
</organism>
<proteinExistence type="predicted"/>
<evidence type="ECO:0000313" key="1">
    <source>
        <dbReference type="EMBL" id="KAI5075291.1"/>
    </source>
</evidence>
<dbReference type="EMBL" id="JABFUD020000009">
    <property type="protein sequence ID" value="KAI5075291.1"/>
    <property type="molecule type" value="Genomic_DNA"/>
</dbReference>
<accession>A0A9D4UWM6</accession>
<sequence>MAVANNMVMVQCIETMTLICGSQTNLMVQDLEGKRLPMEARGYKQARDCLSLSSNGYHLQGRSKLWIGAPNKHG</sequence>
<dbReference type="Proteomes" id="UP000886520">
    <property type="component" value="Chromosome 9"/>
</dbReference>
<protein>
    <submittedName>
        <fullName evidence="1">Uncharacterized protein</fullName>
    </submittedName>
</protein>
<reference evidence="1" key="1">
    <citation type="submission" date="2021-01" db="EMBL/GenBank/DDBJ databases">
        <title>Adiantum capillus-veneris genome.</title>
        <authorList>
            <person name="Fang Y."/>
            <person name="Liao Q."/>
        </authorList>
    </citation>
    <scope>NUCLEOTIDE SEQUENCE</scope>
    <source>
        <strain evidence="1">H3</strain>
        <tissue evidence="1">Leaf</tissue>
    </source>
</reference>
<keyword evidence="2" id="KW-1185">Reference proteome</keyword>
<gene>
    <name evidence="1" type="ORF">GOP47_0009367</name>
</gene>
<dbReference type="AlphaFoldDB" id="A0A9D4UWM6"/>